<gene>
    <name evidence="4" type="primary">atpE</name>
    <name evidence="6" type="ORF">DFI_00760</name>
</gene>
<dbReference type="GO" id="GO:0033178">
    <property type="term" value="C:proton-transporting two-sector ATPase complex, catalytic domain"/>
    <property type="evidence" value="ECO:0007669"/>
    <property type="project" value="InterPro"/>
</dbReference>
<dbReference type="GO" id="GO:0042777">
    <property type="term" value="P:proton motive force-driven plasma membrane ATP synthesis"/>
    <property type="evidence" value="ECO:0007669"/>
    <property type="project" value="UniProtKB-UniRule"/>
</dbReference>
<comment type="similarity">
    <text evidence="1 4">Belongs to the V-ATPase E subunit family.</text>
</comment>
<keyword evidence="4" id="KW-0375">Hydrogen ion transport</keyword>
<dbReference type="OrthoDB" id="68858at2"/>
<dbReference type="RefSeq" id="WP_022800604.1">
    <property type="nucleotide sequence ID" value="NZ_ATTJ01000001.1"/>
</dbReference>
<dbReference type="GO" id="GO:0005524">
    <property type="term" value="F:ATP binding"/>
    <property type="evidence" value="ECO:0007669"/>
    <property type="project" value="UniProtKB-UniRule"/>
</dbReference>
<dbReference type="Gene3D" id="1.20.5.620">
    <property type="entry name" value="F1F0 ATP synthase subunit B, membrane domain"/>
    <property type="match status" value="1"/>
</dbReference>
<evidence type="ECO:0000313" key="6">
    <source>
        <dbReference type="EMBL" id="ASN79726.1"/>
    </source>
</evidence>
<dbReference type="InterPro" id="IPR002842">
    <property type="entry name" value="ATPase_V1_Esu"/>
</dbReference>
<evidence type="ECO:0000256" key="1">
    <source>
        <dbReference type="ARBA" id="ARBA00005901"/>
    </source>
</evidence>
<evidence type="ECO:0000256" key="3">
    <source>
        <dbReference type="ARBA" id="ARBA00023065"/>
    </source>
</evidence>
<name>A0A221SSW4_9DEIO</name>
<proteinExistence type="inferred from homology"/>
<keyword evidence="5" id="KW-0175">Coiled coil</keyword>
<comment type="function">
    <text evidence="4">Produces ATP from ADP in the presence of a proton gradient across the membrane.</text>
</comment>
<dbReference type="STRING" id="317577.GCA_000419625_01029"/>
<reference evidence="6 7" key="1">
    <citation type="submission" date="2017-05" db="EMBL/GenBank/DDBJ databases">
        <title>The complete genome sequence of Deinococcus ficus isolated from the rhizosphere of the Ficus religiosa L. in Taiwan.</title>
        <authorList>
            <person name="Wu K.-M."/>
            <person name="Liao T.-L."/>
            <person name="Liu Y.-M."/>
            <person name="Young C.-C."/>
            <person name="Tsai S.-F."/>
        </authorList>
    </citation>
    <scope>NUCLEOTIDE SEQUENCE [LARGE SCALE GENOMIC DNA]</scope>
    <source>
        <strain evidence="6 7">CC-FR2-10</strain>
    </source>
</reference>
<dbReference type="Proteomes" id="UP000259030">
    <property type="component" value="Chromosome"/>
</dbReference>
<dbReference type="GO" id="GO:0046933">
    <property type="term" value="F:proton-transporting ATP synthase activity, rotational mechanism"/>
    <property type="evidence" value="ECO:0007669"/>
    <property type="project" value="UniProtKB-UniRule"/>
</dbReference>
<keyword evidence="2 4" id="KW-0813">Transport</keyword>
<keyword evidence="7" id="KW-1185">Reference proteome</keyword>
<evidence type="ECO:0000313" key="7">
    <source>
        <dbReference type="Proteomes" id="UP000259030"/>
    </source>
</evidence>
<evidence type="ECO:0000256" key="2">
    <source>
        <dbReference type="ARBA" id="ARBA00022448"/>
    </source>
</evidence>
<keyword evidence="3 4" id="KW-0406">Ion transport</keyword>
<dbReference type="Pfam" id="PF01991">
    <property type="entry name" value="vATP-synt_E"/>
    <property type="match status" value="1"/>
</dbReference>
<dbReference type="KEGG" id="dfc:DFI_00760"/>
<dbReference type="Gene3D" id="3.30.2320.30">
    <property type="entry name" value="ATP synthase, E subunit, C-terminal"/>
    <property type="match status" value="1"/>
</dbReference>
<dbReference type="SUPFAM" id="SSF160527">
    <property type="entry name" value="V-type ATPase subunit E-like"/>
    <property type="match status" value="1"/>
</dbReference>
<protein>
    <recommendedName>
        <fullName evidence="4">V-type proton ATPase subunit E</fullName>
    </recommendedName>
    <alternativeName>
        <fullName evidence="4">V-ATPase subunit E</fullName>
    </alternativeName>
</protein>
<keyword evidence="4" id="KW-0066">ATP synthesis</keyword>
<evidence type="ECO:0000256" key="4">
    <source>
        <dbReference type="HAMAP-Rule" id="MF_00311"/>
    </source>
</evidence>
<accession>A0A221SSW4</accession>
<dbReference type="GO" id="GO:0046961">
    <property type="term" value="F:proton-transporting ATPase activity, rotational mechanism"/>
    <property type="evidence" value="ECO:0007669"/>
    <property type="project" value="InterPro"/>
</dbReference>
<feature type="coiled-coil region" evidence="5">
    <location>
        <begin position="3"/>
        <end position="50"/>
    </location>
</feature>
<dbReference type="InterPro" id="IPR038495">
    <property type="entry name" value="ATPase_E_C"/>
</dbReference>
<organism evidence="6 7">
    <name type="scientific">Deinococcus ficus</name>
    <dbReference type="NCBI Taxonomy" id="317577"/>
    <lineage>
        <taxon>Bacteria</taxon>
        <taxon>Thermotogati</taxon>
        <taxon>Deinococcota</taxon>
        <taxon>Deinococci</taxon>
        <taxon>Deinococcales</taxon>
        <taxon>Deinococcaceae</taxon>
        <taxon>Deinococcus</taxon>
    </lineage>
</organism>
<dbReference type="EMBL" id="CP021081">
    <property type="protein sequence ID" value="ASN79726.1"/>
    <property type="molecule type" value="Genomic_DNA"/>
</dbReference>
<sequence>MALDKLLENEAQSEIQRIRAEAQGRAQQILADAQERAQAMIESRQRALETQRQAGIVRARSAADLELNAARLTASESGMTQVYALVDQHLDQITQAPEYRDILARLIYQAREVVTDAESVEVNPAEAQLARELVHDIPVRENPGIRGGVRVVARGGKSGITNTLGGRLERVKGELAPQISRILAE</sequence>
<dbReference type="AlphaFoldDB" id="A0A221SSW4"/>
<evidence type="ECO:0000256" key="5">
    <source>
        <dbReference type="SAM" id="Coils"/>
    </source>
</evidence>
<dbReference type="HAMAP" id="MF_00311">
    <property type="entry name" value="ATP_synth_E_arch"/>
    <property type="match status" value="1"/>
</dbReference>